<proteinExistence type="predicted"/>
<dbReference type="Proteomes" id="UP000032515">
    <property type="component" value="Unassembled WGS sequence"/>
</dbReference>
<comment type="caution">
    <text evidence="1">The sequence shown here is derived from an EMBL/GenBank/DDBJ whole genome shotgun (WGS) entry which is preliminary data.</text>
</comment>
<dbReference type="EMBL" id="JXXE01000255">
    <property type="protein sequence ID" value="KIZ42416.1"/>
    <property type="molecule type" value="Genomic_DNA"/>
</dbReference>
<dbReference type="InterPro" id="IPR018666">
    <property type="entry name" value="DUF2125"/>
</dbReference>
<evidence type="ECO:0000313" key="2">
    <source>
        <dbReference type="Proteomes" id="UP000032515"/>
    </source>
</evidence>
<sequence>QQGEMIAVATGSLGLTASGNVDGELQMIVAGIDKVIPKLGIDKILEDGVPQATLDKLAPGVKSNDLNRLMGALDRAIPGLGKVVRRNANVGVAAGINALGQPAVLEGKAARSFPLRFVDGVVMLGPLKVARVQPLF</sequence>
<accession>A0A0D7EP30</accession>
<protein>
    <submittedName>
        <fullName evidence="1">Uncharacterized protein</fullName>
    </submittedName>
</protein>
<dbReference type="AlphaFoldDB" id="A0A0D7EP30"/>
<dbReference type="RefSeq" id="WP_044411159.1">
    <property type="nucleotide sequence ID" value="NZ_JXXE01000255.1"/>
</dbReference>
<feature type="non-terminal residue" evidence="1">
    <location>
        <position position="1"/>
    </location>
</feature>
<gene>
    <name evidence="1" type="ORF">OO17_12910</name>
</gene>
<dbReference type="PATRIC" id="fig|1076.23.peg.2672"/>
<dbReference type="Pfam" id="PF09898">
    <property type="entry name" value="DUF2125"/>
    <property type="match status" value="1"/>
</dbReference>
<evidence type="ECO:0000313" key="1">
    <source>
        <dbReference type="EMBL" id="KIZ42416.1"/>
    </source>
</evidence>
<reference evidence="1" key="1">
    <citation type="submission" date="2014-11" db="EMBL/GenBank/DDBJ databases">
        <title>Genomics and ecophysiology of heterotrophic nitrogen fixing bacteria isolated from estuarine surface water.</title>
        <authorList>
            <person name="Bentzon-Tilia M."/>
            <person name="Severin I."/>
            <person name="Hansen L.H."/>
            <person name="Riemann L."/>
        </authorList>
    </citation>
    <scope>NUCLEOTIDE SEQUENCE [LARGE SCALE GENOMIC DNA]</scope>
    <source>
        <strain evidence="1">BAL398</strain>
    </source>
</reference>
<name>A0A0D7EP30_RHOPL</name>
<organism evidence="1 2">
    <name type="scientific">Rhodopseudomonas palustris</name>
    <dbReference type="NCBI Taxonomy" id="1076"/>
    <lineage>
        <taxon>Bacteria</taxon>
        <taxon>Pseudomonadati</taxon>
        <taxon>Pseudomonadota</taxon>
        <taxon>Alphaproteobacteria</taxon>
        <taxon>Hyphomicrobiales</taxon>
        <taxon>Nitrobacteraceae</taxon>
        <taxon>Rhodopseudomonas</taxon>
    </lineage>
</organism>
<dbReference type="OrthoDB" id="7169664at2"/>